<dbReference type="InterPro" id="IPR028082">
    <property type="entry name" value="Peripla_BP_I"/>
</dbReference>
<dbReference type="Pfam" id="PF13458">
    <property type="entry name" value="Peripla_BP_6"/>
    <property type="match status" value="1"/>
</dbReference>
<dbReference type="PRINTS" id="PR00337">
    <property type="entry name" value="LEUILEVALBP"/>
</dbReference>
<evidence type="ECO:0000256" key="1">
    <source>
        <dbReference type="ARBA" id="ARBA00010062"/>
    </source>
</evidence>
<gene>
    <name evidence="7" type="ORF">B0E33_02565</name>
</gene>
<keyword evidence="8" id="KW-1185">Reference proteome</keyword>
<dbReference type="EMBL" id="CP019630">
    <property type="protein sequence ID" value="AQQ02619.1"/>
    <property type="molecule type" value="Genomic_DNA"/>
</dbReference>
<dbReference type="InterPro" id="IPR028081">
    <property type="entry name" value="Leu-bd"/>
</dbReference>
<evidence type="ECO:0000256" key="4">
    <source>
        <dbReference type="ARBA" id="ARBA00022970"/>
    </source>
</evidence>
<comment type="similarity">
    <text evidence="1">Belongs to the leucine-binding protein family.</text>
</comment>
<dbReference type="InterPro" id="IPR051010">
    <property type="entry name" value="BCAA_transport"/>
</dbReference>
<evidence type="ECO:0000256" key="5">
    <source>
        <dbReference type="SAM" id="SignalP"/>
    </source>
</evidence>
<protein>
    <recommendedName>
        <fullName evidence="6">Leucine-binding protein domain-containing protein</fullName>
    </recommendedName>
</protein>
<dbReference type="PANTHER" id="PTHR30483">
    <property type="entry name" value="LEUCINE-SPECIFIC-BINDING PROTEIN"/>
    <property type="match status" value="1"/>
</dbReference>
<evidence type="ECO:0000259" key="6">
    <source>
        <dbReference type="Pfam" id="PF13458"/>
    </source>
</evidence>
<feature type="signal peptide" evidence="5">
    <location>
        <begin position="1"/>
        <end position="22"/>
    </location>
</feature>
<evidence type="ECO:0000256" key="3">
    <source>
        <dbReference type="ARBA" id="ARBA00022729"/>
    </source>
</evidence>
<keyword evidence="2" id="KW-0813">Transport</keyword>
<proteinExistence type="inferred from homology"/>
<evidence type="ECO:0000313" key="7">
    <source>
        <dbReference type="EMBL" id="AQQ02619.1"/>
    </source>
</evidence>
<feature type="domain" description="Leucine-binding protein" evidence="6">
    <location>
        <begin position="26"/>
        <end position="337"/>
    </location>
</feature>
<dbReference type="RefSeq" id="WP_077290338.1">
    <property type="nucleotide sequence ID" value="NZ_CP019630.1"/>
</dbReference>
<sequence>MRKLTTIVAAAALLGTGTTALADDTKIGILMDITGPIANFIPPLQNAADLAVKQVNEQGGLLGGTAVAVYGDTTGTAQGAVDAAQKLVNVENVPIIMGSLMSGTTIAAAEAAIIPAGVPQISPTATSPAMTFLEDNGLVFRIVPSDNYQGEILAKMVMDEGIKKVALTFVNNDYGVGIGETFIDAYTEAGGEIVAEAKHEEKKDSYRSELASLAKGDAEALVVIAYAGDSGGKIVRQAIEGGLFTKFIGTDGLRDELLIQNVGADALKTSFFSSPTSPAENPAQQSLHDAFNAEFGEGADKAFVDQTYDATFLALLAVEKAGSTDRAKIAEALKEVAMAPGEKVGPGEWAKAIALIKEGKDIDYDGASGSAEFDENGDVGGYIGKFVVDGDGYKQVEIVE</sequence>
<dbReference type="Gene3D" id="3.40.50.2300">
    <property type="match status" value="2"/>
</dbReference>
<evidence type="ECO:0000313" key="8">
    <source>
        <dbReference type="Proteomes" id="UP000188174"/>
    </source>
</evidence>
<organism evidence="7 8">
    <name type="scientific">Roseibium algicola</name>
    <dbReference type="NCBI Taxonomy" id="2857014"/>
    <lineage>
        <taxon>Bacteria</taxon>
        <taxon>Pseudomonadati</taxon>
        <taxon>Pseudomonadota</taxon>
        <taxon>Alphaproteobacteria</taxon>
        <taxon>Hyphomicrobiales</taxon>
        <taxon>Stappiaceae</taxon>
        <taxon>Roseibium</taxon>
    </lineage>
</organism>
<accession>A0ABN4WQ49</accession>
<dbReference type="Proteomes" id="UP000188174">
    <property type="component" value="Chromosome"/>
</dbReference>
<reference evidence="7 8" key="1">
    <citation type="submission" date="2017-02" db="EMBL/GenBank/DDBJ databases">
        <authorList>
            <person name="Jeong S."/>
        </authorList>
    </citation>
    <scope>NUCLEOTIDE SEQUENCE [LARGE SCALE GENOMIC DNA]</scope>
    <source>
        <strain evidence="7 8">RMAR6-6</strain>
    </source>
</reference>
<dbReference type="PANTHER" id="PTHR30483:SF6">
    <property type="entry name" value="PERIPLASMIC BINDING PROTEIN OF ABC TRANSPORTER FOR NATURAL AMINO ACIDS"/>
    <property type="match status" value="1"/>
</dbReference>
<feature type="chain" id="PRO_5047239129" description="Leucine-binding protein domain-containing protein" evidence="5">
    <location>
        <begin position="23"/>
        <end position="400"/>
    </location>
</feature>
<dbReference type="InterPro" id="IPR000709">
    <property type="entry name" value="Leu_Ile_Val-bd"/>
</dbReference>
<dbReference type="CDD" id="cd06346">
    <property type="entry name" value="PBP1_ABC_ligand_binding-like"/>
    <property type="match status" value="1"/>
</dbReference>
<keyword evidence="4" id="KW-0029">Amino-acid transport</keyword>
<name>A0ABN4WQ49_9HYPH</name>
<evidence type="ECO:0000256" key="2">
    <source>
        <dbReference type="ARBA" id="ARBA00022448"/>
    </source>
</evidence>
<keyword evidence="3 5" id="KW-0732">Signal</keyword>
<dbReference type="SUPFAM" id="SSF53822">
    <property type="entry name" value="Periplasmic binding protein-like I"/>
    <property type="match status" value="1"/>
</dbReference>